<feature type="non-terminal residue" evidence="1">
    <location>
        <position position="1"/>
    </location>
</feature>
<dbReference type="AlphaFoldDB" id="A0A6G0ZGF8"/>
<sequence length="81" mass="9196">YTRPGETAATAYCFWRPPSSDGVKANAPQQSCTRDTPTMTACERKCDCRRTRSIYSLRIYANGSYHVREDLAQNNNNNRTS</sequence>
<accession>A0A6G0ZGF8</accession>
<proteinExistence type="predicted"/>
<dbReference type="Proteomes" id="UP000478052">
    <property type="component" value="Unassembled WGS sequence"/>
</dbReference>
<name>A0A6G0ZGF8_APHCR</name>
<comment type="caution">
    <text evidence="1">The sequence shown here is derived from an EMBL/GenBank/DDBJ whole genome shotgun (WGS) entry which is preliminary data.</text>
</comment>
<protein>
    <submittedName>
        <fullName evidence="1">Uncharacterized protein</fullName>
    </submittedName>
</protein>
<dbReference type="EMBL" id="VUJU01000469">
    <property type="protein sequence ID" value="KAF0770184.1"/>
    <property type="molecule type" value="Genomic_DNA"/>
</dbReference>
<organism evidence="1 2">
    <name type="scientific">Aphis craccivora</name>
    <name type="common">Cowpea aphid</name>
    <dbReference type="NCBI Taxonomy" id="307492"/>
    <lineage>
        <taxon>Eukaryota</taxon>
        <taxon>Metazoa</taxon>
        <taxon>Ecdysozoa</taxon>
        <taxon>Arthropoda</taxon>
        <taxon>Hexapoda</taxon>
        <taxon>Insecta</taxon>
        <taxon>Pterygota</taxon>
        <taxon>Neoptera</taxon>
        <taxon>Paraneoptera</taxon>
        <taxon>Hemiptera</taxon>
        <taxon>Sternorrhyncha</taxon>
        <taxon>Aphidomorpha</taxon>
        <taxon>Aphidoidea</taxon>
        <taxon>Aphididae</taxon>
        <taxon>Aphidini</taxon>
        <taxon>Aphis</taxon>
        <taxon>Aphis</taxon>
    </lineage>
</organism>
<gene>
    <name evidence="1" type="ORF">FWK35_00028990</name>
</gene>
<reference evidence="1 2" key="1">
    <citation type="submission" date="2019-08" db="EMBL/GenBank/DDBJ databases">
        <title>Whole genome of Aphis craccivora.</title>
        <authorList>
            <person name="Voronova N.V."/>
            <person name="Shulinski R.S."/>
            <person name="Bandarenka Y.V."/>
            <person name="Zhorov D.G."/>
            <person name="Warner D."/>
        </authorList>
    </citation>
    <scope>NUCLEOTIDE SEQUENCE [LARGE SCALE GENOMIC DNA]</scope>
    <source>
        <strain evidence="1">180601</strain>
        <tissue evidence="1">Whole Body</tissue>
    </source>
</reference>
<keyword evidence="2" id="KW-1185">Reference proteome</keyword>
<evidence type="ECO:0000313" key="1">
    <source>
        <dbReference type="EMBL" id="KAF0770184.1"/>
    </source>
</evidence>
<evidence type="ECO:0000313" key="2">
    <source>
        <dbReference type="Proteomes" id="UP000478052"/>
    </source>
</evidence>